<evidence type="ECO:0000313" key="1">
    <source>
        <dbReference type="EMBL" id="ANA86270.1"/>
    </source>
</evidence>
<dbReference type="KEGG" id="vg:28378573"/>
<keyword evidence="2" id="KW-1185">Reference proteome</keyword>
<reference evidence="1 2" key="1">
    <citation type="submission" date="2016-03" db="EMBL/GenBank/DDBJ databases">
        <authorList>
            <person name="Montgomery M.T."/>
            <person name="Guerrero C.A."/>
            <person name="Mavrich T.N."/>
            <person name="Pope W.H."/>
            <person name="Garlena R.A."/>
            <person name="Russell D.A."/>
            <person name="Jacobs-Sera D."/>
            <person name="Hendrix R.W."/>
            <person name="Hatfull G.F."/>
        </authorList>
    </citation>
    <scope>NUCLEOTIDE SEQUENCE [LARGE SCALE GENOMIC DNA]</scope>
</reference>
<sequence length="82" mass="9373">MRVRSIELAENGFPEQVTVVMSRSEAEWITLVLGSLTGEQEEAIKPGYREQSGEIYNALVGELFNRFWEDGINDAVRGRDRR</sequence>
<name>A0A160DEG1_9CAUD</name>
<dbReference type="EMBL" id="KU998244">
    <property type="protein sequence ID" value="ANA86270.1"/>
    <property type="molecule type" value="Genomic_DNA"/>
</dbReference>
<dbReference type="RefSeq" id="YP_009269227.1">
    <property type="nucleotide sequence ID" value="NC_030696.1"/>
</dbReference>
<gene>
    <name evidence="1" type="primary">114</name>
    <name evidence="1" type="ORF">PBI_SMOOTHIE_114</name>
</gene>
<accession>A0A160DEG1</accession>
<evidence type="ECO:0000313" key="2">
    <source>
        <dbReference type="Proteomes" id="UP000201458"/>
    </source>
</evidence>
<organism evidence="1 2">
    <name type="scientific">Gordonia phage Smoothie</name>
    <dbReference type="NCBI Taxonomy" id="1838078"/>
    <lineage>
        <taxon>Viruses</taxon>
        <taxon>Duplodnaviria</taxon>
        <taxon>Heunggongvirae</taxon>
        <taxon>Uroviricota</taxon>
        <taxon>Caudoviricetes</taxon>
        <taxon>Smoothievirus</taxon>
        <taxon>Smoothievirus smoothie</taxon>
    </lineage>
</organism>
<dbReference type="Proteomes" id="UP000201458">
    <property type="component" value="Segment"/>
</dbReference>
<dbReference type="GeneID" id="28378573"/>
<protein>
    <submittedName>
        <fullName evidence="1">Uncharacterized protein</fullName>
    </submittedName>
</protein>
<proteinExistence type="predicted"/>